<reference evidence="1" key="2">
    <citation type="submission" date="2016-06" db="EMBL/GenBank/DDBJ databases">
        <title>The genome of a short-lived fish provides insights into sex chromosome evolution and the genetic control of aging.</title>
        <authorList>
            <person name="Reichwald K."/>
            <person name="Felder M."/>
            <person name="Petzold A."/>
            <person name="Koch P."/>
            <person name="Groth M."/>
            <person name="Platzer M."/>
        </authorList>
    </citation>
    <scope>NUCLEOTIDE SEQUENCE</scope>
    <source>
        <tissue evidence="1">Brain</tissue>
    </source>
</reference>
<evidence type="ECO:0000313" key="1">
    <source>
        <dbReference type="EMBL" id="SBR66397.1"/>
    </source>
</evidence>
<feature type="non-terminal residue" evidence="1">
    <location>
        <position position="48"/>
    </location>
</feature>
<accession>A0A1A8NC28</accession>
<protein>
    <submittedName>
        <fullName evidence="1">FERM and PDZ domain containing 1</fullName>
    </submittedName>
</protein>
<sequence length="48" mass="5462">MIGRTPLHHFSANPGEVAELMSQRTQGRACFRVLKRQTTSRHDSVKLI</sequence>
<proteinExistence type="predicted"/>
<gene>
    <name evidence="1" type="primary">FRMPD1</name>
</gene>
<reference evidence="1" key="1">
    <citation type="submission" date="2016-05" db="EMBL/GenBank/DDBJ databases">
        <authorList>
            <person name="Lavstsen T."/>
            <person name="Jespersen J.S."/>
        </authorList>
    </citation>
    <scope>NUCLEOTIDE SEQUENCE</scope>
    <source>
        <tissue evidence="1">Brain</tissue>
    </source>
</reference>
<organism evidence="1">
    <name type="scientific">Nothobranchius pienaari</name>
    <dbReference type="NCBI Taxonomy" id="704102"/>
    <lineage>
        <taxon>Eukaryota</taxon>
        <taxon>Metazoa</taxon>
        <taxon>Chordata</taxon>
        <taxon>Craniata</taxon>
        <taxon>Vertebrata</taxon>
        <taxon>Euteleostomi</taxon>
        <taxon>Actinopterygii</taxon>
        <taxon>Neopterygii</taxon>
        <taxon>Teleostei</taxon>
        <taxon>Neoteleostei</taxon>
        <taxon>Acanthomorphata</taxon>
        <taxon>Ovalentaria</taxon>
        <taxon>Atherinomorphae</taxon>
        <taxon>Cyprinodontiformes</taxon>
        <taxon>Nothobranchiidae</taxon>
        <taxon>Nothobranchius</taxon>
    </lineage>
</organism>
<dbReference type="EMBL" id="HAEG01002006">
    <property type="protein sequence ID" value="SBR66397.1"/>
    <property type="molecule type" value="Transcribed_RNA"/>
</dbReference>
<name>A0A1A8NC28_9TELE</name>
<dbReference type="AlphaFoldDB" id="A0A1A8NC28"/>